<organism evidence="1 2">
    <name type="scientific">Symbiodinium natans</name>
    <dbReference type="NCBI Taxonomy" id="878477"/>
    <lineage>
        <taxon>Eukaryota</taxon>
        <taxon>Sar</taxon>
        <taxon>Alveolata</taxon>
        <taxon>Dinophyceae</taxon>
        <taxon>Suessiales</taxon>
        <taxon>Symbiodiniaceae</taxon>
        <taxon>Symbiodinium</taxon>
    </lineage>
</organism>
<accession>A0A812TVG7</accession>
<dbReference type="OrthoDB" id="431520at2759"/>
<comment type="caution">
    <text evidence="1">The sequence shown here is derived from an EMBL/GenBank/DDBJ whole genome shotgun (WGS) entry which is preliminary data.</text>
</comment>
<dbReference type="Proteomes" id="UP000604046">
    <property type="component" value="Unassembled WGS sequence"/>
</dbReference>
<evidence type="ECO:0000313" key="2">
    <source>
        <dbReference type="Proteomes" id="UP000604046"/>
    </source>
</evidence>
<keyword evidence="2" id="KW-1185">Reference proteome</keyword>
<protein>
    <submittedName>
        <fullName evidence="1">SWR1 protein</fullName>
    </submittedName>
</protein>
<dbReference type="AlphaFoldDB" id="A0A812TVG7"/>
<dbReference type="EMBL" id="CAJNDS010002634">
    <property type="protein sequence ID" value="CAE7550977.1"/>
    <property type="molecule type" value="Genomic_DNA"/>
</dbReference>
<evidence type="ECO:0000313" key="1">
    <source>
        <dbReference type="EMBL" id="CAE7550977.1"/>
    </source>
</evidence>
<sequence length="158" mass="17457">MHLVTWVQFRGDERPSVWRDICNHVTFEWAVAVGDRDPGSEPEVLTLQDCRAVALEGRRATNTGKASVITRENGTSVWMTKEEAQSILVAGRERALPPEKLGSFTLLKAGLGAMPRVVLDKKVQSFFDDPETGIIRAKDVPVPEKLSNAAAFQVDLEL</sequence>
<proteinExistence type="predicted"/>
<gene>
    <name evidence="1" type="primary">SWR1</name>
    <name evidence="1" type="ORF">SNAT2548_LOCUS30937</name>
</gene>
<name>A0A812TVG7_9DINO</name>
<reference evidence="1" key="1">
    <citation type="submission" date="2021-02" db="EMBL/GenBank/DDBJ databases">
        <authorList>
            <person name="Dougan E. K."/>
            <person name="Rhodes N."/>
            <person name="Thang M."/>
            <person name="Chan C."/>
        </authorList>
    </citation>
    <scope>NUCLEOTIDE SEQUENCE</scope>
</reference>